<feature type="non-terminal residue" evidence="1">
    <location>
        <position position="1"/>
    </location>
</feature>
<comment type="caution">
    <text evidence="1">The sequence shown here is derived from an EMBL/GenBank/DDBJ whole genome shotgun (WGS) entry which is preliminary data.</text>
</comment>
<evidence type="ECO:0008006" key="3">
    <source>
        <dbReference type="Google" id="ProtNLM"/>
    </source>
</evidence>
<dbReference type="OrthoDB" id="3197907at2759"/>
<sequence>GKTMLEFNASKQKLSIAEEKVLVDFIIENASRGFPLRHREVLQFGNAIRQSRLGTECEPLSNSW</sequence>
<organism evidence="1 2">
    <name type="scientific">Gymnopilus junonius</name>
    <name type="common">Spectacular rustgill mushroom</name>
    <name type="synonym">Gymnopilus spectabilis subsp. junonius</name>
    <dbReference type="NCBI Taxonomy" id="109634"/>
    <lineage>
        <taxon>Eukaryota</taxon>
        <taxon>Fungi</taxon>
        <taxon>Dikarya</taxon>
        <taxon>Basidiomycota</taxon>
        <taxon>Agaricomycotina</taxon>
        <taxon>Agaricomycetes</taxon>
        <taxon>Agaricomycetidae</taxon>
        <taxon>Agaricales</taxon>
        <taxon>Agaricineae</taxon>
        <taxon>Hymenogastraceae</taxon>
        <taxon>Gymnopilus</taxon>
    </lineage>
</organism>
<feature type="non-terminal residue" evidence="1">
    <location>
        <position position="64"/>
    </location>
</feature>
<protein>
    <recommendedName>
        <fullName evidence="3">HTH CENPB-type domain-containing protein</fullName>
    </recommendedName>
</protein>
<evidence type="ECO:0000313" key="1">
    <source>
        <dbReference type="EMBL" id="KAF8876883.1"/>
    </source>
</evidence>
<reference evidence="1" key="1">
    <citation type="submission" date="2020-11" db="EMBL/GenBank/DDBJ databases">
        <authorList>
            <consortium name="DOE Joint Genome Institute"/>
            <person name="Ahrendt S."/>
            <person name="Riley R."/>
            <person name="Andreopoulos W."/>
            <person name="LaButti K."/>
            <person name="Pangilinan J."/>
            <person name="Ruiz-duenas F.J."/>
            <person name="Barrasa J.M."/>
            <person name="Sanchez-Garcia M."/>
            <person name="Camarero S."/>
            <person name="Miyauchi S."/>
            <person name="Serrano A."/>
            <person name="Linde D."/>
            <person name="Babiker R."/>
            <person name="Drula E."/>
            <person name="Ayuso-Fernandez I."/>
            <person name="Pacheco R."/>
            <person name="Padilla G."/>
            <person name="Ferreira P."/>
            <person name="Barriuso J."/>
            <person name="Kellner H."/>
            <person name="Castanera R."/>
            <person name="Alfaro M."/>
            <person name="Ramirez L."/>
            <person name="Pisabarro A.G."/>
            <person name="Kuo A."/>
            <person name="Tritt A."/>
            <person name="Lipzen A."/>
            <person name="He G."/>
            <person name="Yan M."/>
            <person name="Ng V."/>
            <person name="Cullen D."/>
            <person name="Martin F."/>
            <person name="Rosso M.-N."/>
            <person name="Henrissat B."/>
            <person name="Hibbett D."/>
            <person name="Martinez A.T."/>
            <person name="Grigoriev I.V."/>
        </authorList>
    </citation>
    <scope>NUCLEOTIDE SEQUENCE</scope>
    <source>
        <strain evidence="1">AH 44721</strain>
    </source>
</reference>
<dbReference type="Proteomes" id="UP000724874">
    <property type="component" value="Unassembled WGS sequence"/>
</dbReference>
<evidence type="ECO:0000313" key="2">
    <source>
        <dbReference type="Proteomes" id="UP000724874"/>
    </source>
</evidence>
<gene>
    <name evidence="1" type="ORF">CPB84DRAFT_1619886</name>
</gene>
<dbReference type="AlphaFoldDB" id="A0A9P5N9Q5"/>
<dbReference type="EMBL" id="JADNYJ010000177">
    <property type="protein sequence ID" value="KAF8876883.1"/>
    <property type="molecule type" value="Genomic_DNA"/>
</dbReference>
<accession>A0A9P5N9Q5</accession>
<name>A0A9P5N9Q5_GYMJU</name>
<proteinExistence type="predicted"/>
<keyword evidence="2" id="KW-1185">Reference proteome</keyword>